<evidence type="ECO:0000259" key="7">
    <source>
        <dbReference type="PROSITE" id="PS51837"/>
    </source>
</evidence>
<protein>
    <recommendedName>
        <fullName evidence="7">LITAF domain-containing protein</fullName>
    </recommendedName>
</protein>
<dbReference type="PANTHER" id="PTHR23292">
    <property type="entry name" value="LIPOPOLYSACCHARIDE-INDUCED TUMOR NECROSIS FACTOR-ALPHA FACTOR"/>
    <property type="match status" value="1"/>
</dbReference>
<comment type="caution">
    <text evidence="9">The sequence shown here is derived from an EMBL/GenBank/DDBJ whole genome shotgun (WGS) entry which is preliminary data.</text>
</comment>
<dbReference type="PANTHER" id="PTHR23292:SF6">
    <property type="entry name" value="FI16602P1-RELATED"/>
    <property type="match status" value="1"/>
</dbReference>
<dbReference type="OrthoDB" id="305631at2759"/>
<dbReference type="AlphaFoldDB" id="A0A8S1R5F0"/>
<dbReference type="EMBL" id="CAJJDN010000135">
    <property type="protein sequence ID" value="CAD8121909.1"/>
    <property type="molecule type" value="Genomic_DNA"/>
</dbReference>
<keyword evidence="6" id="KW-0812">Transmembrane</keyword>
<dbReference type="EMBL" id="CAJJDN010000135">
    <property type="protein sequence ID" value="CAD8121910.1"/>
    <property type="molecule type" value="Genomic_DNA"/>
</dbReference>
<evidence type="ECO:0000256" key="4">
    <source>
        <dbReference type="ARBA" id="ARBA00022833"/>
    </source>
</evidence>
<feature type="transmembrane region" description="Helical" evidence="6">
    <location>
        <begin position="44"/>
        <end position="66"/>
    </location>
</feature>
<keyword evidence="5 6" id="KW-0472">Membrane</keyword>
<evidence type="ECO:0000256" key="1">
    <source>
        <dbReference type="ARBA" id="ARBA00004170"/>
    </source>
</evidence>
<dbReference type="Pfam" id="PF10601">
    <property type="entry name" value="zf-LITAF-like"/>
    <property type="match status" value="1"/>
</dbReference>
<name>A0A8S1R5F0_9CILI</name>
<comment type="similarity">
    <text evidence="2">Belongs to the CDIP1/LITAF family.</text>
</comment>
<dbReference type="InterPro" id="IPR006629">
    <property type="entry name" value="LITAF"/>
</dbReference>
<keyword evidence="3" id="KW-0479">Metal-binding</keyword>
<evidence type="ECO:0000313" key="8">
    <source>
        <dbReference type="EMBL" id="CAD8121909.1"/>
    </source>
</evidence>
<comment type="subcellular location">
    <subcellularLocation>
        <location evidence="1">Membrane</location>
        <topology evidence="1">Peripheral membrane protein</topology>
    </subcellularLocation>
</comment>
<evidence type="ECO:0000256" key="3">
    <source>
        <dbReference type="ARBA" id="ARBA00022723"/>
    </source>
</evidence>
<dbReference type="Proteomes" id="UP000692954">
    <property type="component" value="Unassembled WGS sequence"/>
</dbReference>
<keyword evidence="10" id="KW-1185">Reference proteome</keyword>
<dbReference type="GO" id="GO:0008270">
    <property type="term" value="F:zinc ion binding"/>
    <property type="evidence" value="ECO:0007669"/>
    <property type="project" value="TreeGrafter"/>
</dbReference>
<feature type="domain" description="LITAF" evidence="7">
    <location>
        <begin position="4"/>
        <end position="89"/>
    </location>
</feature>
<evidence type="ECO:0000313" key="9">
    <source>
        <dbReference type="EMBL" id="CAD8121910.1"/>
    </source>
</evidence>
<accession>A0A8S1R5F0</accession>
<dbReference type="InterPro" id="IPR037519">
    <property type="entry name" value="LITAF_fam"/>
</dbReference>
<evidence type="ECO:0000256" key="2">
    <source>
        <dbReference type="ARBA" id="ARBA00005975"/>
    </source>
</evidence>
<reference evidence="9" key="1">
    <citation type="submission" date="2021-01" db="EMBL/GenBank/DDBJ databases">
        <authorList>
            <consortium name="Genoscope - CEA"/>
            <person name="William W."/>
        </authorList>
    </citation>
    <scope>NUCLEOTIDE SEQUENCE</scope>
</reference>
<dbReference type="SMART" id="SM00714">
    <property type="entry name" value="LITAF"/>
    <property type="match status" value="1"/>
</dbReference>
<evidence type="ECO:0000256" key="6">
    <source>
        <dbReference type="SAM" id="Phobius"/>
    </source>
</evidence>
<sequence>MQQDTRPLLNQAGLLCNQSRMSIFITCPNCKQQGTTKVEYKSGSGTWCCCFILFIFIFLICWIPFVNKKCQDANHSCLNCGVLLGSCPYKVCG</sequence>
<keyword evidence="4" id="KW-0862">Zinc</keyword>
<evidence type="ECO:0000313" key="10">
    <source>
        <dbReference type="Proteomes" id="UP000692954"/>
    </source>
</evidence>
<gene>
    <name evidence="8" type="ORF">PSON_ATCC_30995.1.T1350052</name>
    <name evidence="9" type="ORF">PSON_ATCC_30995.1.T1350053</name>
</gene>
<dbReference type="GO" id="GO:0016020">
    <property type="term" value="C:membrane"/>
    <property type="evidence" value="ECO:0007669"/>
    <property type="project" value="UniProtKB-SubCell"/>
</dbReference>
<evidence type="ECO:0000256" key="5">
    <source>
        <dbReference type="ARBA" id="ARBA00023136"/>
    </source>
</evidence>
<keyword evidence="6" id="KW-1133">Transmembrane helix</keyword>
<proteinExistence type="inferred from homology"/>
<organism evidence="9 10">
    <name type="scientific">Paramecium sonneborni</name>
    <dbReference type="NCBI Taxonomy" id="65129"/>
    <lineage>
        <taxon>Eukaryota</taxon>
        <taxon>Sar</taxon>
        <taxon>Alveolata</taxon>
        <taxon>Ciliophora</taxon>
        <taxon>Intramacronucleata</taxon>
        <taxon>Oligohymenophorea</taxon>
        <taxon>Peniculida</taxon>
        <taxon>Parameciidae</taxon>
        <taxon>Paramecium</taxon>
    </lineage>
</organism>
<dbReference type="PROSITE" id="PS51837">
    <property type="entry name" value="LITAF"/>
    <property type="match status" value="1"/>
</dbReference>